<evidence type="ECO:0000256" key="1">
    <source>
        <dbReference type="ARBA" id="ARBA00022485"/>
    </source>
</evidence>
<reference evidence="7 8" key="1">
    <citation type="submission" date="2019-02" db="EMBL/GenBank/DDBJ databases">
        <title>Deep-cultivation of Planctomycetes and their phenomic and genomic characterization uncovers novel biology.</title>
        <authorList>
            <person name="Wiegand S."/>
            <person name="Jogler M."/>
            <person name="Boedeker C."/>
            <person name="Pinto D."/>
            <person name="Vollmers J."/>
            <person name="Rivas-Marin E."/>
            <person name="Kohn T."/>
            <person name="Peeters S.H."/>
            <person name="Heuer A."/>
            <person name="Rast P."/>
            <person name="Oberbeckmann S."/>
            <person name="Bunk B."/>
            <person name="Jeske O."/>
            <person name="Meyerdierks A."/>
            <person name="Storesund J.E."/>
            <person name="Kallscheuer N."/>
            <person name="Luecker S."/>
            <person name="Lage O.M."/>
            <person name="Pohl T."/>
            <person name="Merkel B.J."/>
            <person name="Hornburger P."/>
            <person name="Mueller R.-W."/>
            <person name="Bruemmer F."/>
            <person name="Labrenz M."/>
            <person name="Spormann A.M."/>
            <person name="Op den Camp H."/>
            <person name="Overmann J."/>
            <person name="Amann R."/>
            <person name="Jetten M.S.M."/>
            <person name="Mascher T."/>
            <person name="Medema M.H."/>
            <person name="Devos D.P."/>
            <person name="Kaster A.-K."/>
            <person name="Ovreas L."/>
            <person name="Rohde M."/>
            <person name="Galperin M.Y."/>
            <person name="Jogler C."/>
        </authorList>
    </citation>
    <scope>NUCLEOTIDE SEQUENCE [LARGE SCALE GENOMIC DNA]</scope>
    <source>
        <strain evidence="7 8">Pla133</strain>
    </source>
</reference>
<sequence>MTAKNGIISYQPTDGLSYDPADEVYWDESALQKEVTRAFEICHGCRMCFKYCDSFPRLFDLIDEKHDGDTTKLDVAETDAVIDDCFQCKLCEVQCPYTPRDSHEFQLDFPKLVHRWKAVHRERRGTGLREKVLGDPDTAGKLARASFGMANVANRNGLHRWFLEKVLGIHRDKLLPDFAGSTFEKWATQEGLMATGPATEAVLFQTCYVQNNEPQIGRDTVEVMQRNQVDLVCEKGLECCGMPAWESGDLETLRKRAAHNIERLSPHVEAGAKVLAINPTCSMMMRREYPELVEPELRDKAKALAAAVMDPSEYLWSIRKEERFDEDFKSTPGNAEGEPKAKVAYHAPCHLRAQAVGFRGRDLLRKLPGVQPELVMECCGHDGTYAMTVEGFEPSARIGKKAFDGMAEAGAEIWVTDCPLAAIQFQQHAGVKAMHPMSVLARAYRGDAFRKSPTADQ</sequence>
<keyword evidence="1" id="KW-0004">4Fe-4S</keyword>
<dbReference type="InterPro" id="IPR004017">
    <property type="entry name" value="Cys_rich_dom"/>
</dbReference>
<gene>
    <name evidence="7" type="primary">glpC</name>
    <name evidence="7" type="ORF">Pla133_34110</name>
</gene>
<feature type="domain" description="Cysteine-rich" evidence="6">
    <location>
        <begin position="202"/>
        <end position="286"/>
    </location>
</feature>
<keyword evidence="8" id="KW-1185">Reference proteome</keyword>
<dbReference type="InterPro" id="IPR017900">
    <property type="entry name" value="4Fe4S_Fe_S_CS"/>
</dbReference>
<feature type="domain" description="Cysteine-rich" evidence="6">
    <location>
        <begin position="343"/>
        <end position="420"/>
    </location>
</feature>
<dbReference type="SUPFAM" id="SSF46548">
    <property type="entry name" value="alpha-helical ferredoxin"/>
    <property type="match status" value="1"/>
</dbReference>
<dbReference type="PANTHER" id="PTHR32479:SF19">
    <property type="entry name" value="ANAEROBIC GLYCEROL-3-PHOSPHATE DEHYDROGENASE SUBUNIT C"/>
    <property type="match status" value="1"/>
</dbReference>
<keyword evidence="2" id="KW-0479">Metal-binding</keyword>
<name>A0A518BMW6_9BACT</name>
<keyword evidence="4" id="KW-0408">Iron</keyword>
<dbReference type="Proteomes" id="UP000316921">
    <property type="component" value="Chromosome"/>
</dbReference>
<evidence type="ECO:0000256" key="5">
    <source>
        <dbReference type="ARBA" id="ARBA00023014"/>
    </source>
</evidence>
<evidence type="ECO:0000256" key="2">
    <source>
        <dbReference type="ARBA" id="ARBA00022723"/>
    </source>
</evidence>
<evidence type="ECO:0000313" key="8">
    <source>
        <dbReference type="Proteomes" id="UP000316921"/>
    </source>
</evidence>
<dbReference type="Pfam" id="PF13534">
    <property type="entry name" value="Fer4_17"/>
    <property type="match status" value="1"/>
</dbReference>
<dbReference type="KEGG" id="pbap:Pla133_34110"/>
<dbReference type="AlphaFoldDB" id="A0A518BMW6"/>
<dbReference type="RefSeq" id="WP_145067219.1">
    <property type="nucleotide sequence ID" value="NZ_CP036287.1"/>
</dbReference>
<keyword evidence="5" id="KW-0411">Iron-sulfur</keyword>
<evidence type="ECO:0000256" key="4">
    <source>
        <dbReference type="ARBA" id="ARBA00023004"/>
    </source>
</evidence>
<accession>A0A518BMW6</accession>
<dbReference type="GO" id="GO:0051539">
    <property type="term" value="F:4 iron, 4 sulfur cluster binding"/>
    <property type="evidence" value="ECO:0007669"/>
    <property type="project" value="UniProtKB-KW"/>
</dbReference>
<dbReference type="PROSITE" id="PS00198">
    <property type="entry name" value="4FE4S_FER_1"/>
    <property type="match status" value="1"/>
</dbReference>
<keyword evidence="3" id="KW-0677">Repeat</keyword>
<evidence type="ECO:0000313" key="7">
    <source>
        <dbReference type="EMBL" id="QDU68315.1"/>
    </source>
</evidence>
<dbReference type="PANTHER" id="PTHR32479">
    <property type="entry name" value="GLYCOLATE OXIDASE IRON-SULFUR SUBUNIT"/>
    <property type="match status" value="1"/>
</dbReference>
<protein>
    <submittedName>
        <fullName evidence="7">Anaerobic glycerol-3-phosphate dehydrogenase subunit C</fullName>
    </submittedName>
</protein>
<dbReference type="Gene3D" id="3.30.70.20">
    <property type="match status" value="1"/>
</dbReference>
<dbReference type="EMBL" id="CP036287">
    <property type="protein sequence ID" value="QDU68315.1"/>
    <property type="molecule type" value="Genomic_DNA"/>
</dbReference>
<dbReference type="GO" id="GO:0046872">
    <property type="term" value="F:metal ion binding"/>
    <property type="evidence" value="ECO:0007669"/>
    <property type="project" value="UniProtKB-KW"/>
</dbReference>
<organism evidence="7 8">
    <name type="scientific">Engelhardtia mirabilis</name>
    <dbReference type="NCBI Taxonomy" id="2528011"/>
    <lineage>
        <taxon>Bacteria</taxon>
        <taxon>Pseudomonadati</taxon>
        <taxon>Planctomycetota</taxon>
        <taxon>Planctomycetia</taxon>
        <taxon>Planctomycetia incertae sedis</taxon>
        <taxon>Engelhardtia</taxon>
    </lineage>
</organism>
<evidence type="ECO:0000256" key="3">
    <source>
        <dbReference type="ARBA" id="ARBA00022737"/>
    </source>
</evidence>
<proteinExistence type="predicted"/>
<dbReference type="GO" id="GO:0016491">
    <property type="term" value="F:oxidoreductase activity"/>
    <property type="evidence" value="ECO:0007669"/>
    <property type="project" value="UniProtKB-ARBA"/>
</dbReference>
<dbReference type="Pfam" id="PF02754">
    <property type="entry name" value="CCG"/>
    <property type="match status" value="2"/>
</dbReference>
<evidence type="ECO:0000259" key="6">
    <source>
        <dbReference type="Pfam" id="PF02754"/>
    </source>
</evidence>